<evidence type="ECO:0000313" key="2">
    <source>
        <dbReference type="Proteomes" id="UP001060170"/>
    </source>
</evidence>
<name>A0ACC0DPQ0_9BASI</name>
<organism evidence="1 2">
    <name type="scientific">Puccinia striiformis f. sp. tritici</name>
    <dbReference type="NCBI Taxonomy" id="168172"/>
    <lineage>
        <taxon>Eukaryota</taxon>
        <taxon>Fungi</taxon>
        <taxon>Dikarya</taxon>
        <taxon>Basidiomycota</taxon>
        <taxon>Pucciniomycotina</taxon>
        <taxon>Pucciniomycetes</taxon>
        <taxon>Pucciniales</taxon>
        <taxon>Pucciniaceae</taxon>
        <taxon>Puccinia</taxon>
    </lineage>
</organism>
<accession>A0ACC0DPQ0</accession>
<protein>
    <submittedName>
        <fullName evidence="1">Uncharacterized protein</fullName>
    </submittedName>
</protein>
<sequence>MFRLFSVEKPAKAIEEMSFKSSLLRQLNRLTRLGPSESQYPSRLYSTRAPLTLDDVLPSTGPTPQSTTANFTPEGIENDNGGFESVPSRGQDRFGSRLQGFTQYGINRRSTIELGADPLKRRSGEKTHYSLIVHSTSNNTRLTLTHTPIAYLPGSSPGHLGFKNAYPMAGLVVARVTAGTVGFKSGRRQEYEAATQATLAMFNKIRDLLKLSDSNRLNSNLSTVKEGIPRELEIVFNGFGIGRDAFLASLLNSQSTDLREIVRSIRDTTVVKIGGPRPQKRRRV</sequence>
<evidence type="ECO:0000313" key="1">
    <source>
        <dbReference type="EMBL" id="KAI7935520.1"/>
    </source>
</evidence>
<comment type="caution">
    <text evidence="1">The sequence shown here is derived from an EMBL/GenBank/DDBJ whole genome shotgun (WGS) entry which is preliminary data.</text>
</comment>
<gene>
    <name evidence="1" type="ORF">MJO28_016391</name>
</gene>
<reference evidence="2" key="2">
    <citation type="journal article" date="2018" name="Mol. Plant Microbe Interact.">
        <title>Genome sequence resources for the wheat stripe rust pathogen (Puccinia striiformis f. sp. tritici) and the barley stripe rust pathogen (Puccinia striiformis f. sp. hordei).</title>
        <authorList>
            <person name="Xia C."/>
            <person name="Wang M."/>
            <person name="Yin C."/>
            <person name="Cornejo O.E."/>
            <person name="Hulbert S.H."/>
            <person name="Chen X."/>
        </authorList>
    </citation>
    <scope>NUCLEOTIDE SEQUENCE [LARGE SCALE GENOMIC DNA]</scope>
    <source>
        <strain evidence="2">93-210</strain>
    </source>
</reference>
<proteinExistence type="predicted"/>
<reference evidence="1 2" key="3">
    <citation type="journal article" date="2022" name="Microbiol. Spectr.">
        <title>Folding features and dynamics of 3D genome architecture in plant fungal pathogens.</title>
        <authorList>
            <person name="Xia C."/>
        </authorList>
    </citation>
    <scope>NUCLEOTIDE SEQUENCE [LARGE SCALE GENOMIC DNA]</scope>
    <source>
        <strain evidence="1 2">93-210</strain>
    </source>
</reference>
<dbReference type="Proteomes" id="UP001060170">
    <property type="component" value="Chromosome 18"/>
</dbReference>
<dbReference type="EMBL" id="CM045882">
    <property type="protein sequence ID" value="KAI7935520.1"/>
    <property type="molecule type" value="Genomic_DNA"/>
</dbReference>
<keyword evidence="2" id="KW-1185">Reference proteome</keyword>
<reference evidence="2" key="1">
    <citation type="journal article" date="2018" name="BMC Genomics">
        <title>Genomic insights into host adaptation between the wheat stripe rust pathogen (Puccinia striiformis f. sp. tritici) and the barley stripe rust pathogen (Puccinia striiformis f. sp. hordei).</title>
        <authorList>
            <person name="Xia C."/>
            <person name="Wang M."/>
            <person name="Yin C."/>
            <person name="Cornejo O.E."/>
            <person name="Hulbert S.H."/>
            <person name="Chen X."/>
        </authorList>
    </citation>
    <scope>NUCLEOTIDE SEQUENCE [LARGE SCALE GENOMIC DNA]</scope>
    <source>
        <strain evidence="2">93-210</strain>
    </source>
</reference>